<evidence type="ECO:0000313" key="4">
    <source>
        <dbReference type="Proteomes" id="UP000324479"/>
    </source>
</evidence>
<dbReference type="InterPro" id="IPR024163">
    <property type="entry name" value="Aerotolerance_reg_N"/>
</dbReference>
<keyword evidence="1" id="KW-1133">Transmembrane helix</keyword>
<feature type="transmembrane region" description="Helical" evidence="1">
    <location>
        <begin position="6"/>
        <end position="24"/>
    </location>
</feature>
<dbReference type="PANTHER" id="PTHR37464:SF1">
    <property type="entry name" value="BLL2463 PROTEIN"/>
    <property type="match status" value="1"/>
</dbReference>
<dbReference type="InterPro" id="IPR011933">
    <property type="entry name" value="Double_TM_dom"/>
</dbReference>
<sequence length="700" mass="75035">MSFLQPWMLAALPLALIPVIIHLINQRRYQTTPWAAMMFLLAANRLNRGYARIRQWAILALRMLVIAALVIAIGRPLASGLLGSGLAGSITGRGSGEILVLLDRSPSMQARGSGSSASKLETAVTQIAQTLDTMGVQRLVLIESNSNQPRELESPAALLDLPQTAPSDASADLPAMLLAAQDYITTNQLGKTEIWIGSDLRRHDWRSEDGRWATLRDAFVDLGRRVRFRLLAFPDPAPENLSVRVGEARLESDDQDATVVLSLTVRSAADASESDASADSSRSVPVTIDLAGARSTVDVELNQGIGELTGYRVPAPEGQSRGYGSVSIPADVDPADNTFFFTFDDAPLRRSVIVSDDAEVSNVLKLASEIVPQENVQSEVEVISPRAVDAIPWDDLALVLWHAPLPAEDESPTSTYRLMQSFVDRGGQVIFFPPLDMPGPSQSTSMFSMRWGSWQTLPEEDNAVNSWRGDADLLAATLAGAALPVGQLRVSRYAALEGDATELAKLGNGAPLLARVPTPTGGAYFCCTTPRAADSSLAADGVVLYVMIQRALAAGAASLQNTRQLDAGQASADAAAQWKRILGESSGLSTEQAFLAGVYEQPTERRWVAVNRSDEEDDGAVLSDANTEELFRGLILDRVDQQAGGLQSLVEEIWRAFLIVMLLAMIGEALLCLPRARTAQPAMPFGNTLPRDSVGGGAAA</sequence>
<dbReference type="EMBL" id="VWOX01000013">
    <property type="protein sequence ID" value="KAA5540417.1"/>
    <property type="molecule type" value="Genomic_DNA"/>
</dbReference>
<dbReference type="PANTHER" id="PTHR37464">
    <property type="entry name" value="BLL2463 PROTEIN"/>
    <property type="match status" value="1"/>
</dbReference>
<dbReference type="Pfam" id="PF07584">
    <property type="entry name" value="BatA"/>
    <property type="match status" value="1"/>
</dbReference>
<feature type="domain" description="Aerotolerance regulator N-terminal" evidence="2">
    <location>
        <begin position="1"/>
        <end position="76"/>
    </location>
</feature>
<proteinExistence type="predicted"/>
<feature type="transmembrane region" description="Helical" evidence="1">
    <location>
        <begin position="56"/>
        <end position="74"/>
    </location>
</feature>
<dbReference type="Proteomes" id="UP000324479">
    <property type="component" value="Unassembled WGS sequence"/>
</dbReference>
<dbReference type="AlphaFoldDB" id="A0A5M6CYW0"/>
<comment type="caution">
    <text evidence="3">The sequence shown here is derived from an EMBL/GenBank/DDBJ whole genome shotgun (WGS) entry which is preliminary data.</text>
</comment>
<accession>A0A5M6CYW0</accession>
<name>A0A5M6CYW0_9BACT</name>
<dbReference type="RefSeq" id="WP_150078368.1">
    <property type="nucleotide sequence ID" value="NZ_VWOX01000013.1"/>
</dbReference>
<protein>
    <recommendedName>
        <fullName evidence="2">Aerotolerance regulator N-terminal domain-containing protein</fullName>
    </recommendedName>
</protein>
<gene>
    <name evidence="3" type="ORF">FYK55_20600</name>
</gene>
<keyword evidence="1" id="KW-0812">Transmembrane</keyword>
<evidence type="ECO:0000256" key="1">
    <source>
        <dbReference type="SAM" id="Phobius"/>
    </source>
</evidence>
<keyword evidence="1" id="KW-0472">Membrane</keyword>
<evidence type="ECO:0000313" key="3">
    <source>
        <dbReference type="EMBL" id="KAA5540417.1"/>
    </source>
</evidence>
<dbReference type="NCBIfam" id="TIGR02226">
    <property type="entry name" value="two_anch"/>
    <property type="match status" value="1"/>
</dbReference>
<reference evidence="3 4" key="1">
    <citation type="submission" date="2019-08" db="EMBL/GenBank/DDBJ databases">
        <authorList>
            <person name="Dhanesh K."/>
            <person name="Kumar G."/>
            <person name="Sasikala C."/>
            <person name="Venkata Ramana C."/>
        </authorList>
    </citation>
    <scope>NUCLEOTIDE SEQUENCE [LARGE SCALE GENOMIC DNA]</scope>
    <source>
        <strain evidence="3 4">JC645</strain>
    </source>
</reference>
<organism evidence="3 4">
    <name type="scientific">Roseiconus nitratireducens</name>
    <dbReference type="NCBI Taxonomy" id="2605748"/>
    <lineage>
        <taxon>Bacteria</taxon>
        <taxon>Pseudomonadati</taxon>
        <taxon>Planctomycetota</taxon>
        <taxon>Planctomycetia</taxon>
        <taxon>Pirellulales</taxon>
        <taxon>Pirellulaceae</taxon>
        <taxon>Roseiconus</taxon>
    </lineage>
</organism>
<keyword evidence="4" id="KW-1185">Reference proteome</keyword>
<evidence type="ECO:0000259" key="2">
    <source>
        <dbReference type="Pfam" id="PF07584"/>
    </source>
</evidence>